<dbReference type="InterPro" id="IPR008397">
    <property type="entry name" value="Alginate_lyase_dom"/>
</dbReference>
<protein>
    <submittedName>
        <fullName evidence="6">Chondroitin AC/alginate lyase</fullName>
    </submittedName>
</protein>
<reference evidence="6" key="1">
    <citation type="submission" date="2023-03" db="EMBL/GenBank/DDBJ databases">
        <title>Massive genome expansion in bonnet fungi (Mycena s.s.) driven by repeated elements and novel gene families across ecological guilds.</title>
        <authorList>
            <consortium name="Lawrence Berkeley National Laboratory"/>
            <person name="Harder C.B."/>
            <person name="Miyauchi S."/>
            <person name="Viragh M."/>
            <person name="Kuo A."/>
            <person name="Thoen E."/>
            <person name="Andreopoulos B."/>
            <person name="Lu D."/>
            <person name="Skrede I."/>
            <person name="Drula E."/>
            <person name="Henrissat B."/>
            <person name="Morin E."/>
            <person name="Kohler A."/>
            <person name="Barry K."/>
            <person name="LaButti K."/>
            <person name="Morin E."/>
            <person name="Salamov A."/>
            <person name="Lipzen A."/>
            <person name="Mereny Z."/>
            <person name="Hegedus B."/>
            <person name="Baldrian P."/>
            <person name="Stursova M."/>
            <person name="Weitz H."/>
            <person name="Taylor A."/>
            <person name="Grigoriev I.V."/>
            <person name="Nagy L.G."/>
            <person name="Martin F."/>
            <person name="Kauserud H."/>
        </authorList>
    </citation>
    <scope>NUCLEOTIDE SEQUENCE</scope>
    <source>
        <strain evidence="6">9284</strain>
    </source>
</reference>
<organism evidence="6 7">
    <name type="scientific">Roridomyces roridus</name>
    <dbReference type="NCBI Taxonomy" id="1738132"/>
    <lineage>
        <taxon>Eukaryota</taxon>
        <taxon>Fungi</taxon>
        <taxon>Dikarya</taxon>
        <taxon>Basidiomycota</taxon>
        <taxon>Agaricomycotina</taxon>
        <taxon>Agaricomycetes</taxon>
        <taxon>Agaricomycetidae</taxon>
        <taxon>Agaricales</taxon>
        <taxon>Marasmiineae</taxon>
        <taxon>Mycenaceae</taxon>
        <taxon>Roridomyces</taxon>
    </lineage>
</organism>
<evidence type="ECO:0000313" key="6">
    <source>
        <dbReference type="EMBL" id="KAJ7630239.1"/>
    </source>
</evidence>
<feature type="compositionally biased region" description="Gly residues" evidence="3">
    <location>
        <begin position="424"/>
        <end position="441"/>
    </location>
</feature>
<dbReference type="SUPFAM" id="SSF48230">
    <property type="entry name" value="Chondroitin AC/alginate lyase"/>
    <property type="match status" value="1"/>
</dbReference>
<name>A0AAD7BTB3_9AGAR</name>
<evidence type="ECO:0000259" key="5">
    <source>
        <dbReference type="Pfam" id="PF05426"/>
    </source>
</evidence>
<keyword evidence="1 4" id="KW-0732">Signal</keyword>
<feature type="chain" id="PRO_5042222145" evidence="4">
    <location>
        <begin position="23"/>
        <end position="474"/>
    </location>
</feature>
<dbReference type="Pfam" id="PF05426">
    <property type="entry name" value="Alginate_lyase"/>
    <property type="match status" value="1"/>
</dbReference>
<feature type="domain" description="Alginate lyase" evidence="5">
    <location>
        <begin position="70"/>
        <end position="360"/>
    </location>
</feature>
<proteinExistence type="predicted"/>
<accession>A0AAD7BTB3</accession>
<dbReference type="AlphaFoldDB" id="A0AAD7BTB3"/>
<feature type="signal peptide" evidence="4">
    <location>
        <begin position="1"/>
        <end position="22"/>
    </location>
</feature>
<dbReference type="GO" id="GO:0042597">
    <property type="term" value="C:periplasmic space"/>
    <property type="evidence" value="ECO:0007669"/>
    <property type="project" value="InterPro"/>
</dbReference>
<dbReference type="Proteomes" id="UP001221142">
    <property type="component" value="Unassembled WGS sequence"/>
</dbReference>
<evidence type="ECO:0000256" key="1">
    <source>
        <dbReference type="ARBA" id="ARBA00022729"/>
    </source>
</evidence>
<keyword evidence="7" id="KW-1185">Reference proteome</keyword>
<evidence type="ECO:0000256" key="3">
    <source>
        <dbReference type="SAM" id="MobiDB-lite"/>
    </source>
</evidence>
<comment type="caution">
    <text evidence="6">The sequence shown here is derived from an EMBL/GenBank/DDBJ whole genome shotgun (WGS) entry which is preliminary data.</text>
</comment>
<evidence type="ECO:0000256" key="4">
    <source>
        <dbReference type="SAM" id="SignalP"/>
    </source>
</evidence>
<keyword evidence="2 6" id="KW-0456">Lyase</keyword>
<dbReference type="GO" id="GO:0016829">
    <property type="term" value="F:lyase activity"/>
    <property type="evidence" value="ECO:0007669"/>
    <property type="project" value="UniProtKB-KW"/>
</dbReference>
<sequence length="474" mass="51222">MLPPTFLSLSFSLLLLSASARADVQPFTGYANDFVNPDYIVAGKFSNTTLGAQQSIIAWAEYLSASGPWSVTNKTIAAPSGNKNDYMSWAPYYWPDCSKVGNTTVLTPQQIWVTCPYVDRDGQFNPDRLTIDDVGAFSNLSDSVLYNALSFSFQNQSTSLYSQRIARFMDVWFMNNATGMNPNLNYAQMARGPSGQVGQHTGVLDLKGMAKIASGILILRKRNCTDWTDELDSGFVAWSKEYITWLETNKPGIDECASLNNHGSFCFNQLTALKLLVNDVPGAVNSSQKYFEGIYKGQINKTGDQPFEASRTHPYHYRNYNLGAMITNARLLAYADPTSNPWNLTTSSGSTIQSALDMTMTVDPSVSGESDPSTVAEIYPNIAAVAAQYGDPSGKYVAFLKEKFPDYAWDATFLWDQPLQGDPGVVGSGNNGASGGSGSGSKDGKSAAAATAGPGLSTIRLVAAVLVVGFVVSW</sequence>
<dbReference type="Gene3D" id="1.50.10.100">
    <property type="entry name" value="Chondroitin AC/alginate lyase"/>
    <property type="match status" value="1"/>
</dbReference>
<dbReference type="InterPro" id="IPR008929">
    <property type="entry name" value="Chondroitin_lyas"/>
</dbReference>
<gene>
    <name evidence="6" type="ORF">FB45DRAFT_990387</name>
</gene>
<feature type="region of interest" description="Disordered" evidence="3">
    <location>
        <begin position="424"/>
        <end position="447"/>
    </location>
</feature>
<evidence type="ECO:0000256" key="2">
    <source>
        <dbReference type="ARBA" id="ARBA00023239"/>
    </source>
</evidence>
<evidence type="ECO:0000313" key="7">
    <source>
        <dbReference type="Proteomes" id="UP001221142"/>
    </source>
</evidence>
<dbReference type="EMBL" id="JARKIF010000009">
    <property type="protein sequence ID" value="KAJ7630239.1"/>
    <property type="molecule type" value="Genomic_DNA"/>
</dbReference>